<proteinExistence type="predicted"/>
<protein>
    <submittedName>
        <fullName evidence="1">Nodulation protein NodH</fullName>
    </submittedName>
</protein>
<keyword evidence="2" id="KW-1185">Reference proteome</keyword>
<accession>A0ABT2Z8K3</accession>
<dbReference type="InterPro" id="IPR027417">
    <property type="entry name" value="P-loop_NTPase"/>
</dbReference>
<gene>
    <name evidence="1" type="ORF">OEW28_01760</name>
</gene>
<dbReference type="SUPFAM" id="SSF52540">
    <property type="entry name" value="P-loop containing nucleoside triphosphate hydrolases"/>
    <property type="match status" value="1"/>
</dbReference>
<name>A0ABT2Z8K3_9RHOB</name>
<dbReference type="EMBL" id="JAOWKY010000001">
    <property type="protein sequence ID" value="MCV2867352.1"/>
    <property type="molecule type" value="Genomic_DNA"/>
</dbReference>
<dbReference type="RefSeq" id="WP_263733006.1">
    <property type="nucleotide sequence ID" value="NZ_JAOWKY010000001.1"/>
</dbReference>
<reference evidence="1 2" key="1">
    <citation type="submission" date="2022-10" db="EMBL/GenBank/DDBJ databases">
        <title>Defluviimonas sp. nov., isolated from ocean surface water.</title>
        <authorList>
            <person name="He W."/>
            <person name="Wang L."/>
            <person name="Zhang D.-F."/>
        </authorList>
    </citation>
    <scope>NUCLEOTIDE SEQUENCE [LARGE SCALE GENOMIC DNA]</scope>
    <source>
        <strain evidence="1 2">WL0002</strain>
    </source>
</reference>
<dbReference type="Proteomes" id="UP001652542">
    <property type="component" value="Unassembled WGS sequence"/>
</dbReference>
<dbReference type="Gene3D" id="3.40.50.300">
    <property type="entry name" value="P-loop containing nucleotide triphosphate hydrolases"/>
    <property type="match status" value="1"/>
</dbReference>
<comment type="caution">
    <text evidence="1">The sequence shown here is derived from an EMBL/GenBank/DDBJ whole genome shotgun (WGS) entry which is preliminary data.</text>
</comment>
<evidence type="ECO:0000313" key="1">
    <source>
        <dbReference type="EMBL" id="MCV2867352.1"/>
    </source>
</evidence>
<evidence type="ECO:0000313" key="2">
    <source>
        <dbReference type="Proteomes" id="UP001652542"/>
    </source>
</evidence>
<sequence>MADTPFDSFVILAAMRTGSNLLEESLNAVPGLFSHGEAFNPSFVGGPKKDELLGMTLQEREADPGLMLDRIAAAEGLNGFRYFPDHDPRVLERFMRDRRCAKVVLTRNPLESYVSLKIARKTGQWKLGRARDRKDERILFDPQEFEGHLEALQGFQLTVLRLLQGTGQTAFYLDYEDVRDEDVLTGLVTFLGVPVGAVKPSAKLIKQNPSDMAELVANHDEMQAALSRLDRFNLSRTPNFEPRRGPGVPGFIAARDLPVLFMPVRGGPSERVTAWMSKLPGGLQGDFTQKTLRDWMRAHPGHRSFTVLSHPVVRAHRVFSELMGNVGAADFRDYLKRAHGLALPRPDRSGAISAQERRRAFLGFLAFFRASLVGQASVRPDPAWSSQSALVSGFSQFAPPDLIAREDELAEALAHLVSRLGLPMPDLPPPPAETALAEIYDAEVEKAARAAYQRDYLVFGFRAWRDQAA</sequence>
<organism evidence="1 2">
    <name type="scientific">Albidovulum marisflavi</name>
    <dbReference type="NCBI Taxonomy" id="2984159"/>
    <lineage>
        <taxon>Bacteria</taxon>
        <taxon>Pseudomonadati</taxon>
        <taxon>Pseudomonadota</taxon>
        <taxon>Alphaproteobacteria</taxon>
        <taxon>Rhodobacterales</taxon>
        <taxon>Paracoccaceae</taxon>
        <taxon>Albidovulum</taxon>
    </lineage>
</organism>